<protein>
    <submittedName>
        <fullName evidence="3">3(Or 17)beta-hydroxysteroid dehydrogenase</fullName>
        <ecNumber evidence="3">1.1.1.51</ecNumber>
    </submittedName>
</protein>
<evidence type="ECO:0000256" key="1">
    <source>
        <dbReference type="ARBA" id="ARBA00006484"/>
    </source>
</evidence>
<dbReference type="GO" id="GO:0016491">
    <property type="term" value="F:oxidoreductase activity"/>
    <property type="evidence" value="ECO:0007669"/>
    <property type="project" value="UniProtKB-KW"/>
</dbReference>
<dbReference type="PROSITE" id="PS00061">
    <property type="entry name" value="ADH_SHORT"/>
    <property type="match status" value="1"/>
</dbReference>
<dbReference type="InterPro" id="IPR051122">
    <property type="entry name" value="SDR_DHRS6-like"/>
</dbReference>
<dbReference type="InterPro" id="IPR020904">
    <property type="entry name" value="Sc_DH/Rdtase_CS"/>
</dbReference>
<evidence type="ECO:0000313" key="3">
    <source>
        <dbReference type="EMBL" id="MDR7154230.1"/>
    </source>
</evidence>
<gene>
    <name evidence="3" type="ORF">J2W40_001042</name>
</gene>
<dbReference type="InterPro" id="IPR002347">
    <property type="entry name" value="SDR_fam"/>
</dbReference>
<evidence type="ECO:0000256" key="2">
    <source>
        <dbReference type="ARBA" id="ARBA00023002"/>
    </source>
</evidence>
<comment type="caution">
    <text evidence="3">The sequence shown here is derived from an EMBL/GenBank/DDBJ whole genome shotgun (WGS) entry which is preliminary data.</text>
</comment>
<reference evidence="3 4" key="1">
    <citation type="submission" date="2023-07" db="EMBL/GenBank/DDBJ databases">
        <title>Sorghum-associated microbial communities from plants grown in Nebraska, USA.</title>
        <authorList>
            <person name="Schachtman D."/>
        </authorList>
    </citation>
    <scope>NUCLEOTIDE SEQUENCE [LARGE SCALE GENOMIC DNA]</scope>
    <source>
        <strain evidence="3 4">4256</strain>
    </source>
</reference>
<evidence type="ECO:0000313" key="4">
    <source>
        <dbReference type="Proteomes" id="UP001267638"/>
    </source>
</evidence>
<dbReference type="PRINTS" id="PR00081">
    <property type="entry name" value="GDHRDH"/>
</dbReference>
<dbReference type="PRINTS" id="PR00080">
    <property type="entry name" value="SDRFAMILY"/>
</dbReference>
<keyword evidence="2 3" id="KW-0560">Oxidoreductase</keyword>
<dbReference type="PANTHER" id="PTHR43477">
    <property type="entry name" value="DIHYDROANTICAPSIN 7-DEHYDROGENASE"/>
    <property type="match status" value="1"/>
</dbReference>
<dbReference type="Pfam" id="PF13561">
    <property type="entry name" value="adh_short_C2"/>
    <property type="match status" value="1"/>
</dbReference>
<dbReference type="Proteomes" id="UP001267638">
    <property type="component" value="Unassembled WGS sequence"/>
</dbReference>
<proteinExistence type="inferred from homology"/>
<dbReference type="EMBL" id="JAVDWV010000004">
    <property type="protein sequence ID" value="MDR7154230.1"/>
    <property type="molecule type" value="Genomic_DNA"/>
</dbReference>
<dbReference type="PANTHER" id="PTHR43477:SF1">
    <property type="entry name" value="DIHYDROANTICAPSIN 7-DEHYDROGENASE"/>
    <property type="match status" value="1"/>
</dbReference>
<keyword evidence="4" id="KW-1185">Reference proteome</keyword>
<dbReference type="Gene3D" id="3.40.50.720">
    <property type="entry name" value="NAD(P)-binding Rossmann-like Domain"/>
    <property type="match status" value="1"/>
</dbReference>
<comment type="similarity">
    <text evidence="1">Belongs to the short-chain dehydrogenases/reductases (SDR) family.</text>
</comment>
<organism evidence="3 4">
    <name type="scientific">Sphingobium xenophagum</name>
    <dbReference type="NCBI Taxonomy" id="121428"/>
    <lineage>
        <taxon>Bacteria</taxon>
        <taxon>Pseudomonadati</taxon>
        <taxon>Pseudomonadota</taxon>
        <taxon>Alphaproteobacteria</taxon>
        <taxon>Sphingomonadales</taxon>
        <taxon>Sphingomonadaceae</taxon>
        <taxon>Sphingobium</taxon>
    </lineage>
</organism>
<dbReference type="EC" id="1.1.1.51" evidence="3"/>
<dbReference type="InterPro" id="IPR036291">
    <property type="entry name" value="NAD(P)-bd_dom_sf"/>
</dbReference>
<sequence>MDRVKDKVALVTGGGSGLGAADCEALAREGARVVVTDVKLETAQAVADRIGNGAVAMTLDVADEAQWIAVMAEIEQRMGRLDILVNNAGVVLSADVENTTLEQFRWVNAIMTDGVFLGCKYAIPLMNKGDGGSIINMSSTGALLGYPIFFAYSAAKGAVRSMTKSIAVMCQEKGYKIRCNSVHPGAIETPMVQTAEGRVDQPKDIPDGILPPGTPGHPKDVGALIVFLASDESRFITGAELVIDNGVTIRPF</sequence>
<accession>A0ABU1WY47</accession>
<dbReference type="SUPFAM" id="SSF51735">
    <property type="entry name" value="NAD(P)-binding Rossmann-fold domains"/>
    <property type="match status" value="1"/>
</dbReference>
<name>A0ABU1WY47_SPHXE</name>
<dbReference type="RefSeq" id="WP_310222363.1">
    <property type="nucleotide sequence ID" value="NZ_JAVDWV010000004.1"/>
</dbReference>